<dbReference type="Gene3D" id="3.50.50.60">
    <property type="entry name" value="FAD/NAD(P)-binding domain"/>
    <property type="match status" value="2"/>
</dbReference>
<keyword evidence="3" id="KW-0285">Flavoprotein</keyword>
<evidence type="ECO:0000256" key="5">
    <source>
        <dbReference type="ARBA" id="ARBA00023002"/>
    </source>
</evidence>
<reference evidence="6 7" key="1">
    <citation type="submission" date="2015-01" db="EMBL/GenBank/DDBJ databases">
        <title>The Genome Sequence of Fonsecaea pedrosoi CBS 271.37.</title>
        <authorList>
            <consortium name="The Broad Institute Genomics Platform"/>
            <person name="Cuomo C."/>
            <person name="de Hoog S."/>
            <person name="Gorbushina A."/>
            <person name="Stielow B."/>
            <person name="Teixiera M."/>
            <person name="Abouelleil A."/>
            <person name="Chapman S.B."/>
            <person name="Priest M."/>
            <person name="Young S.K."/>
            <person name="Wortman J."/>
            <person name="Nusbaum C."/>
            <person name="Birren B."/>
        </authorList>
    </citation>
    <scope>NUCLEOTIDE SEQUENCE [LARGE SCALE GENOMIC DNA]</scope>
    <source>
        <strain evidence="6 7">CBS 271.37</strain>
    </source>
</reference>
<dbReference type="RefSeq" id="XP_013288723.1">
    <property type="nucleotide sequence ID" value="XM_013433269.1"/>
</dbReference>
<evidence type="ECO:0000256" key="4">
    <source>
        <dbReference type="ARBA" id="ARBA00022827"/>
    </source>
</evidence>
<dbReference type="EMBL" id="KN846969">
    <property type="protein sequence ID" value="KIW84915.1"/>
    <property type="molecule type" value="Genomic_DNA"/>
</dbReference>
<dbReference type="GO" id="GO:0050661">
    <property type="term" value="F:NADP binding"/>
    <property type="evidence" value="ECO:0007669"/>
    <property type="project" value="InterPro"/>
</dbReference>
<dbReference type="PANTHER" id="PTHR42877:SF8">
    <property type="entry name" value="MONOOXYGENASE"/>
    <property type="match status" value="1"/>
</dbReference>
<keyword evidence="5" id="KW-0560">Oxidoreductase</keyword>
<evidence type="ECO:0000256" key="1">
    <source>
        <dbReference type="ARBA" id="ARBA00001974"/>
    </source>
</evidence>
<gene>
    <name evidence="6" type="ORF">Z517_00303</name>
</gene>
<evidence type="ECO:0000256" key="2">
    <source>
        <dbReference type="ARBA" id="ARBA00010139"/>
    </source>
</evidence>
<keyword evidence="7" id="KW-1185">Reference proteome</keyword>
<evidence type="ECO:0008006" key="8">
    <source>
        <dbReference type="Google" id="ProtNLM"/>
    </source>
</evidence>
<proteinExistence type="inferred from homology"/>
<organism evidence="6 7">
    <name type="scientific">Fonsecaea pedrosoi CBS 271.37</name>
    <dbReference type="NCBI Taxonomy" id="1442368"/>
    <lineage>
        <taxon>Eukaryota</taxon>
        <taxon>Fungi</taxon>
        <taxon>Dikarya</taxon>
        <taxon>Ascomycota</taxon>
        <taxon>Pezizomycotina</taxon>
        <taxon>Eurotiomycetes</taxon>
        <taxon>Chaetothyriomycetidae</taxon>
        <taxon>Chaetothyriales</taxon>
        <taxon>Herpotrichiellaceae</taxon>
        <taxon>Fonsecaea</taxon>
    </lineage>
</organism>
<dbReference type="InterPro" id="IPR051209">
    <property type="entry name" value="FAD-bind_Monooxygenase_sf"/>
</dbReference>
<dbReference type="PANTHER" id="PTHR42877">
    <property type="entry name" value="L-ORNITHINE N(5)-MONOOXYGENASE-RELATED"/>
    <property type="match status" value="1"/>
</dbReference>
<dbReference type="Proteomes" id="UP000053029">
    <property type="component" value="Unassembled WGS sequence"/>
</dbReference>
<accession>A0A0D2H220</accession>
<dbReference type="InterPro" id="IPR036188">
    <property type="entry name" value="FAD/NAD-bd_sf"/>
</dbReference>
<dbReference type="GO" id="GO:0050660">
    <property type="term" value="F:flavin adenine dinucleotide binding"/>
    <property type="evidence" value="ECO:0007669"/>
    <property type="project" value="InterPro"/>
</dbReference>
<dbReference type="OrthoDB" id="74360at2759"/>
<dbReference type="VEuPathDB" id="FungiDB:Z517_00303"/>
<protein>
    <recommendedName>
        <fullName evidence="8">L-ornithine N(5)-oxygenase</fullName>
    </recommendedName>
</protein>
<dbReference type="GeneID" id="25299793"/>
<comment type="cofactor">
    <cofactor evidence="1">
        <name>FAD</name>
        <dbReference type="ChEBI" id="CHEBI:57692"/>
    </cofactor>
</comment>
<dbReference type="SUPFAM" id="SSF51905">
    <property type="entry name" value="FAD/NAD(P)-binding domain"/>
    <property type="match status" value="2"/>
</dbReference>
<comment type="similarity">
    <text evidence="2">Belongs to the FAD-binding monooxygenase family.</text>
</comment>
<dbReference type="AlphaFoldDB" id="A0A0D2H220"/>
<evidence type="ECO:0000256" key="3">
    <source>
        <dbReference type="ARBA" id="ARBA00022630"/>
    </source>
</evidence>
<evidence type="ECO:0000313" key="6">
    <source>
        <dbReference type="EMBL" id="KIW84915.1"/>
    </source>
</evidence>
<name>A0A0D2H220_9EURO</name>
<dbReference type="InterPro" id="IPR020946">
    <property type="entry name" value="Flavin_mOase-like"/>
</dbReference>
<sequence>MDTQNLPEYMKRPALQPRRLRIVGIGAGASGLLLAYKIQRNFINVDLTIFEKNEGVGGTWWENNYPGCACDNFSHTYTYSFEPKTDYEGTYSTSQEIQGYFESFCHKYNLDRYIQLSHAVTRCEWDEVGATWTVTTNDLRSGRSKKTVCDILVNATGVLNSWKWPDVPGLDKFQGQLVHSAHWDPQVDLDQKTVGLVGNGSSGIQILPAILPQVNRVVHVIRSPAWVVTPFGNSMPRKFTEEEKNEFADHPETHLLLRKRIEATNNSFFQIFLKNTPECRAAKQKFTEQMREQLGSFDLANKLIPKWPLGCRRLTPGIGYLQALQDPKTELIYDALAEVTEAGLRTTSGREIPVDIIICATGFDTSFKPKYPVVGPKGQDLRDVWSDQPKGYLGLAVPEFPNYFTFLGPNCPIGNGPVLCAVEAQGDYICKFIYRMQTEDIRTVTPKMAAADEFMKFKDTFFQTTVWSEDCQSWYKLRHNNKISAVWTGSTIHYLRAVEHPRYEDWDYTYLYDNRWSFLGNGLAPDDVDPKADLAFYVRQFDDAPIIGSKKIYEGPWVANRGESAIGLKDTEYKEPEEVLPELPPAGPRL</sequence>
<dbReference type="Pfam" id="PF00743">
    <property type="entry name" value="FMO-like"/>
    <property type="match status" value="1"/>
</dbReference>
<keyword evidence="4" id="KW-0274">FAD</keyword>
<dbReference type="HOGENOM" id="CLU_006937_6_1_1"/>
<dbReference type="GO" id="GO:0004499">
    <property type="term" value="F:N,N-dimethylaniline monooxygenase activity"/>
    <property type="evidence" value="ECO:0007669"/>
    <property type="project" value="InterPro"/>
</dbReference>
<evidence type="ECO:0000313" key="7">
    <source>
        <dbReference type="Proteomes" id="UP000053029"/>
    </source>
</evidence>